<comment type="similarity">
    <text evidence="4">Belongs to the TonB-dependent receptor family.</text>
</comment>
<dbReference type="Pfam" id="PF00593">
    <property type="entry name" value="TonB_dep_Rec_b-barrel"/>
    <property type="match status" value="1"/>
</dbReference>
<evidence type="ECO:0000256" key="2">
    <source>
        <dbReference type="ARBA" id="ARBA00023136"/>
    </source>
</evidence>
<dbReference type="InterPro" id="IPR012910">
    <property type="entry name" value="Plug_dom"/>
</dbReference>
<dbReference type="InterPro" id="IPR037066">
    <property type="entry name" value="Plug_dom_sf"/>
</dbReference>
<dbReference type="InterPro" id="IPR000531">
    <property type="entry name" value="Beta-barrel_TonB"/>
</dbReference>
<feature type="signal peptide" evidence="5">
    <location>
        <begin position="1"/>
        <end position="26"/>
    </location>
</feature>
<dbReference type="PANTHER" id="PTHR40980:SF3">
    <property type="entry name" value="TONB-DEPENDENT RECEPTOR-LIKE BETA-BARREL DOMAIN-CONTAINING PROTEIN"/>
    <property type="match status" value="1"/>
</dbReference>
<accession>A0A7Y3RKW8</accession>
<feature type="domain" description="TonB-dependent receptor plug" evidence="7">
    <location>
        <begin position="54"/>
        <end position="158"/>
    </location>
</feature>
<evidence type="ECO:0000256" key="3">
    <source>
        <dbReference type="ARBA" id="ARBA00023237"/>
    </source>
</evidence>
<evidence type="ECO:0000256" key="1">
    <source>
        <dbReference type="ARBA" id="ARBA00004442"/>
    </source>
</evidence>
<sequence>MFRMNRKAALLCCAALPAIAISTGFAQETAVEEDGDVIVVRGIKKAIEDSLDAKKNSNSIVEAISAEDIGKLPDVSIADSLARLPGVTAQRVRGRAQQISIRGLGPAFSIALLNGREQVSANNNRGIEFDQFPSELIAQGLVYKSPDATLAATGIAGAVDLRTVRPLDYSSRRVNVSGRYVVNSEDEANPDFDRNGYRLFGSYIDQFADGTIGVSIGITDQSNPTQYTSRELKTNPFQIAIDPDNGLFYPSDNPRTGVVSRDFERTSYAGTLQWKPNDRFESTFDAFITETEDAGIFRGVETPIASWSGAQFEGTTGNGGFFADSATFSAVVPILRTDTESSESTIESYGWNTEYAVTDRFSIMLDVARSTMERTDLDYESYAGTGVARSGAQDTLTYNIDPDGEYSITSQIDYTDPGVVLLTDPGGWGQVGFTRSPNIEDELDQIRLEGEYDLEKGWLDSAVVGYLYTAREKSFQDTAAFIRAGTGFNTDREASIPQDAIVGQTDSGSIGLDIIAYDPSALIANGTYIVDPTPGNDGWTVEENIDTFYAMFNLDGELGGKPLRGNVGAQYVMTEQSSTGTLAGGNGGLQTVDYEYEDFLPSLNLALEVAENTFLRFAAAKLITRPRLDQLAANQSIGFNPLSCVDTDSDGFPDQVIDFDPPQLVCFNIGGGNATLEPFRSTQYDLAFEKYFGDASALSFAVFHKDLSDWVVSRNDFIDGTGTIQNFGDSGDLLATNPEVALTGINGPVNFADGSLTGFEATVRVGLGDVYEQLDGFGFSASYTYTDSELEADGVAIPIPGYSEEIWSGDVYYEKGGFRARLNARHRGDFRAEVTQFDGALIGSDQLGETVLDGQIGYEFNEGGPLGGWSFILEAYNLTDERIGDQNDIFTNNDPNNGDVVGTFPSRFEQYGTTYNFIVSKSF</sequence>
<evidence type="ECO:0000259" key="6">
    <source>
        <dbReference type="Pfam" id="PF00593"/>
    </source>
</evidence>
<dbReference type="SUPFAM" id="SSF56935">
    <property type="entry name" value="Porins"/>
    <property type="match status" value="1"/>
</dbReference>
<gene>
    <name evidence="8" type="ORF">HK107_06465</name>
</gene>
<evidence type="ECO:0000259" key="7">
    <source>
        <dbReference type="Pfam" id="PF07715"/>
    </source>
</evidence>
<organism evidence="8 9">
    <name type="scientific">Parvularcula mediterranea</name>
    <dbReference type="NCBI Taxonomy" id="2732508"/>
    <lineage>
        <taxon>Bacteria</taxon>
        <taxon>Pseudomonadati</taxon>
        <taxon>Pseudomonadota</taxon>
        <taxon>Alphaproteobacteria</taxon>
        <taxon>Parvularculales</taxon>
        <taxon>Parvularculaceae</taxon>
        <taxon>Parvularcula</taxon>
    </lineage>
</organism>
<reference evidence="8 9" key="1">
    <citation type="submission" date="2020-05" db="EMBL/GenBank/DDBJ databases">
        <title>Parvularcula mediterraneae sp. nov., isolated from polypropylene straw from shallow seawater of the seashore of Laganas in Zakynthos island, Greece.</title>
        <authorList>
            <person name="Szabo I."/>
            <person name="Al-Omari J."/>
            <person name="Rado J."/>
            <person name="Szerdahelyi G.S."/>
        </authorList>
    </citation>
    <scope>NUCLEOTIDE SEQUENCE [LARGE SCALE GENOMIC DNA]</scope>
    <source>
        <strain evidence="8 9">ZS-1/3</strain>
    </source>
</reference>
<name>A0A7Y3RKW8_9PROT</name>
<keyword evidence="9" id="KW-1185">Reference proteome</keyword>
<dbReference type="InterPro" id="IPR010104">
    <property type="entry name" value="TonB_rcpt_bac"/>
</dbReference>
<dbReference type="PANTHER" id="PTHR40980">
    <property type="entry name" value="PLUG DOMAIN-CONTAINING PROTEIN"/>
    <property type="match status" value="1"/>
</dbReference>
<evidence type="ECO:0000256" key="4">
    <source>
        <dbReference type="RuleBase" id="RU003357"/>
    </source>
</evidence>
<dbReference type="NCBIfam" id="TIGR01782">
    <property type="entry name" value="TonB-Xanth-Caul"/>
    <property type="match status" value="1"/>
</dbReference>
<dbReference type="InterPro" id="IPR036942">
    <property type="entry name" value="Beta-barrel_TonB_sf"/>
</dbReference>
<protein>
    <submittedName>
        <fullName evidence="8">TonB-dependent receptor</fullName>
    </submittedName>
</protein>
<feature type="chain" id="PRO_5031553363" evidence="5">
    <location>
        <begin position="27"/>
        <end position="923"/>
    </location>
</feature>
<evidence type="ECO:0000256" key="5">
    <source>
        <dbReference type="SAM" id="SignalP"/>
    </source>
</evidence>
<proteinExistence type="inferred from homology"/>
<keyword evidence="8" id="KW-0675">Receptor</keyword>
<evidence type="ECO:0000313" key="8">
    <source>
        <dbReference type="EMBL" id="NNU15964.1"/>
    </source>
</evidence>
<dbReference type="AlphaFoldDB" id="A0A7Y3RKW8"/>
<dbReference type="GO" id="GO:0009279">
    <property type="term" value="C:cell outer membrane"/>
    <property type="evidence" value="ECO:0007669"/>
    <property type="project" value="UniProtKB-SubCell"/>
</dbReference>
<keyword evidence="2 4" id="KW-0472">Membrane</keyword>
<evidence type="ECO:0000313" key="9">
    <source>
        <dbReference type="Proteomes" id="UP000536835"/>
    </source>
</evidence>
<dbReference type="Gene3D" id="2.40.170.20">
    <property type="entry name" value="TonB-dependent receptor, beta-barrel domain"/>
    <property type="match status" value="1"/>
</dbReference>
<dbReference type="Gene3D" id="2.170.130.10">
    <property type="entry name" value="TonB-dependent receptor, plug domain"/>
    <property type="match status" value="1"/>
</dbReference>
<dbReference type="Proteomes" id="UP000536835">
    <property type="component" value="Unassembled WGS sequence"/>
</dbReference>
<keyword evidence="3" id="KW-0998">Cell outer membrane</keyword>
<dbReference type="EMBL" id="JABFCX010000002">
    <property type="protein sequence ID" value="NNU15964.1"/>
    <property type="molecule type" value="Genomic_DNA"/>
</dbReference>
<keyword evidence="4" id="KW-0798">TonB box</keyword>
<dbReference type="RefSeq" id="WP_173197821.1">
    <property type="nucleotide sequence ID" value="NZ_JABFCX010000002.1"/>
</dbReference>
<comment type="subcellular location">
    <subcellularLocation>
        <location evidence="1 4">Cell outer membrane</location>
    </subcellularLocation>
</comment>
<comment type="caution">
    <text evidence="8">The sequence shown here is derived from an EMBL/GenBank/DDBJ whole genome shotgun (WGS) entry which is preliminary data.</text>
</comment>
<feature type="domain" description="TonB-dependent receptor-like beta-barrel" evidence="6">
    <location>
        <begin position="398"/>
        <end position="878"/>
    </location>
</feature>
<dbReference type="Pfam" id="PF07715">
    <property type="entry name" value="Plug"/>
    <property type="match status" value="1"/>
</dbReference>
<keyword evidence="5" id="KW-0732">Signal</keyword>